<dbReference type="Pfam" id="PF00152">
    <property type="entry name" value="tRNA-synt_2"/>
    <property type="match status" value="1"/>
</dbReference>
<dbReference type="InterPro" id="IPR004522">
    <property type="entry name" value="Asn-tRNA-ligase"/>
</dbReference>
<evidence type="ECO:0000256" key="4">
    <source>
        <dbReference type="ARBA" id="ARBA00022840"/>
    </source>
</evidence>
<evidence type="ECO:0000256" key="5">
    <source>
        <dbReference type="ARBA" id="ARBA00022917"/>
    </source>
</evidence>
<dbReference type="GO" id="GO:0005524">
    <property type="term" value="F:ATP binding"/>
    <property type="evidence" value="ECO:0007669"/>
    <property type="project" value="UniProtKB-UniRule"/>
</dbReference>
<dbReference type="RefSeq" id="WP_348267415.1">
    <property type="nucleotide sequence ID" value="NZ_CP121194.1"/>
</dbReference>
<keyword evidence="6 7" id="KW-0030">Aminoacyl-tRNA synthetase</keyword>
<dbReference type="PANTHER" id="PTHR22594:SF34">
    <property type="entry name" value="ASPARAGINE--TRNA LIGASE, MITOCHONDRIAL-RELATED"/>
    <property type="match status" value="1"/>
</dbReference>
<dbReference type="GO" id="GO:0004816">
    <property type="term" value="F:asparagine-tRNA ligase activity"/>
    <property type="evidence" value="ECO:0007669"/>
    <property type="project" value="UniProtKB-UniRule"/>
</dbReference>
<evidence type="ECO:0000313" key="9">
    <source>
        <dbReference type="EMBL" id="XBH09907.1"/>
    </source>
</evidence>
<dbReference type="PRINTS" id="PR01042">
    <property type="entry name" value="TRNASYNTHASP"/>
</dbReference>
<keyword evidence="3 7" id="KW-0547">Nucleotide-binding</keyword>
<dbReference type="InterPro" id="IPR012340">
    <property type="entry name" value="NA-bd_OB-fold"/>
</dbReference>
<dbReference type="Gene3D" id="2.40.50.140">
    <property type="entry name" value="Nucleic acid-binding proteins"/>
    <property type="match status" value="1"/>
</dbReference>
<dbReference type="InterPro" id="IPR002312">
    <property type="entry name" value="Asp/Asn-tRNA-synth_IIb"/>
</dbReference>
<keyword evidence="7" id="KW-0963">Cytoplasm</keyword>
<dbReference type="SUPFAM" id="SSF55681">
    <property type="entry name" value="Class II aaRS and biotin synthetases"/>
    <property type="match status" value="1"/>
</dbReference>
<dbReference type="KEGG" id="epl:P4G45_15675"/>
<keyword evidence="4 7" id="KW-0067">ATP-binding</keyword>
<evidence type="ECO:0000259" key="8">
    <source>
        <dbReference type="PROSITE" id="PS50862"/>
    </source>
</evidence>
<dbReference type="EC" id="6.1.1.22" evidence="7"/>
<gene>
    <name evidence="7 9" type="primary">asnS</name>
    <name evidence="9" type="ORF">P4G45_15675</name>
</gene>
<dbReference type="AlphaFoldDB" id="A0AAU7CW67"/>
<dbReference type="Pfam" id="PF01336">
    <property type="entry name" value="tRNA_anti-codon"/>
    <property type="match status" value="1"/>
</dbReference>
<dbReference type="GO" id="GO:0003676">
    <property type="term" value="F:nucleic acid binding"/>
    <property type="evidence" value="ECO:0007669"/>
    <property type="project" value="InterPro"/>
</dbReference>
<comment type="subunit">
    <text evidence="7">Homodimer.</text>
</comment>
<dbReference type="EMBL" id="CP121194">
    <property type="protein sequence ID" value="XBH09907.1"/>
    <property type="molecule type" value="Genomic_DNA"/>
</dbReference>
<evidence type="ECO:0000256" key="7">
    <source>
        <dbReference type="HAMAP-Rule" id="MF_00534"/>
    </source>
</evidence>
<dbReference type="NCBIfam" id="TIGR00457">
    <property type="entry name" value="asnS"/>
    <property type="match status" value="1"/>
</dbReference>
<keyword evidence="5 7" id="KW-0648">Protein biosynthesis</keyword>
<feature type="domain" description="Aminoacyl-transfer RNA synthetases class-II family profile" evidence="8">
    <location>
        <begin position="140"/>
        <end position="466"/>
    </location>
</feature>
<evidence type="ECO:0000256" key="6">
    <source>
        <dbReference type="ARBA" id="ARBA00023146"/>
    </source>
</evidence>
<dbReference type="PANTHER" id="PTHR22594">
    <property type="entry name" value="ASPARTYL/LYSYL-TRNA SYNTHETASE"/>
    <property type="match status" value="1"/>
</dbReference>
<dbReference type="SUPFAM" id="SSF50249">
    <property type="entry name" value="Nucleic acid-binding proteins"/>
    <property type="match status" value="1"/>
</dbReference>
<organism evidence="9">
    <name type="scientific">Edaphobacter paludis</name>
    <dbReference type="NCBI Taxonomy" id="3035702"/>
    <lineage>
        <taxon>Bacteria</taxon>
        <taxon>Pseudomonadati</taxon>
        <taxon>Acidobacteriota</taxon>
        <taxon>Terriglobia</taxon>
        <taxon>Terriglobales</taxon>
        <taxon>Acidobacteriaceae</taxon>
        <taxon>Edaphobacter</taxon>
    </lineage>
</organism>
<dbReference type="InterPro" id="IPR045864">
    <property type="entry name" value="aa-tRNA-synth_II/BPL/LPL"/>
</dbReference>
<dbReference type="NCBIfam" id="NF003037">
    <property type="entry name" value="PRK03932.1"/>
    <property type="match status" value="1"/>
</dbReference>
<keyword evidence="2 7" id="KW-0436">Ligase</keyword>
<dbReference type="CDD" id="cd00776">
    <property type="entry name" value="AsxRS_core"/>
    <property type="match status" value="1"/>
</dbReference>
<evidence type="ECO:0000256" key="1">
    <source>
        <dbReference type="ARBA" id="ARBA00008226"/>
    </source>
</evidence>
<dbReference type="PROSITE" id="PS50862">
    <property type="entry name" value="AA_TRNA_LIGASE_II"/>
    <property type="match status" value="1"/>
</dbReference>
<dbReference type="HAMAP" id="MF_00534">
    <property type="entry name" value="Asn_tRNA_synth"/>
    <property type="match status" value="1"/>
</dbReference>
<evidence type="ECO:0000256" key="3">
    <source>
        <dbReference type="ARBA" id="ARBA00022741"/>
    </source>
</evidence>
<comment type="catalytic activity">
    <reaction evidence="7">
        <text>tRNA(Asn) + L-asparagine + ATP = L-asparaginyl-tRNA(Asn) + AMP + diphosphate + H(+)</text>
        <dbReference type="Rhea" id="RHEA:11180"/>
        <dbReference type="Rhea" id="RHEA-COMP:9659"/>
        <dbReference type="Rhea" id="RHEA-COMP:9674"/>
        <dbReference type="ChEBI" id="CHEBI:15378"/>
        <dbReference type="ChEBI" id="CHEBI:30616"/>
        <dbReference type="ChEBI" id="CHEBI:33019"/>
        <dbReference type="ChEBI" id="CHEBI:58048"/>
        <dbReference type="ChEBI" id="CHEBI:78442"/>
        <dbReference type="ChEBI" id="CHEBI:78515"/>
        <dbReference type="ChEBI" id="CHEBI:456215"/>
        <dbReference type="EC" id="6.1.1.22"/>
    </reaction>
</comment>
<proteinExistence type="inferred from homology"/>
<protein>
    <recommendedName>
        <fullName evidence="7">Asparagine--tRNA ligase</fullName>
        <ecNumber evidence="7">6.1.1.22</ecNumber>
    </recommendedName>
    <alternativeName>
        <fullName evidence="7">Asparaginyl-tRNA synthetase</fullName>
        <shortName evidence="7">AsnRS</shortName>
    </alternativeName>
</protein>
<accession>A0AAU7CW67</accession>
<name>A0AAU7CW67_9BACT</name>
<comment type="subcellular location">
    <subcellularLocation>
        <location evidence="7">Cytoplasm</location>
    </subcellularLocation>
</comment>
<dbReference type="GO" id="GO:0005737">
    <property type="term" value="C:cytoplasm"/>
    <property type="evidence" value="ECO:0007669"/>
    <property type="project" value="UniProtKB-SubCell"/>
</dbReference>
<dbReference type="InterPro" id="IPR004364">
    <property type="entry name" value="Aa-tRNA-synt_II"/>
</dbReference>
<reference evidence="9" key="1">
    <citation type="submission" date="2023-03" db="EMBL/GenBank/DDBJ databases">
        <title>Edaphobacter sp.</title>
        <authorList>
            <person name="Huber K.J."/>
            <person name="Papendorf J."/>
            <person name="Pilke C."/>
            <person name="Bunk B."/>
            <person name="Sproeer C."/>
            <person name="Pester M."/>
        </authorList>
    </citation>
    <scope>NUCLEOTIDE SEQUENCE</scope>
    <source>
        <strain evidence="9">DSM 109919</strain>
    </source>
</reference>
<sequence>MSNNESAPIATIASLSHHEGQTVTLRGWLYNLRASGKLLFPIFRDGTGTIQGIVPKAAVPEEVFETLKNLTLESSVIVTGKVRADSRAPSGYELDVENVEVIQRVPDETPFPITLKEHGVDFLMEHRHLWLRTPRQSAILRVRATIMRAAAEYFDTNGFIRTDPPILTPNACEGTSELFEMDYFDNDKAYLTQSGQLYIEATALALGKVYSFGPTFRAEKSKTRRHLTEFWMIEPEVAYAGLDDIMDLAEAFITHIVTRVLESHRADLKVIGRDVTKLEPIVAPAPSLSTAAAPLLSSRSEAEGSAAGTTKEPRFPRLSYDEAHAMLEKAYAEGKLENPHKYGDDFGSPDETYISSQFDRPVMVHRYPAAIKAFYMQPDPADPTKALCVDVLAPEGYGEIIGGSQRVDSYDLLKSRIEEHNLPLAAFQWYLDLRKYGSVPHAGFGMGIERVVAWLCGLDHVRETIPFARTLNRIYP</sequence>
<dbReference type="InterPro" id="IPR004365">
    <property type="entry name" value="NA-bd_OB_tRNA"/>
</dbReference>
<dbReference type="GO" id="GO:0006421">
    <property type="term" value="P:asparaginyl-tRNA aminoacylation"/>
    <property type="evidence" value="ECO:0007669"/>
    <property type="project" value="UniProtKB-UniRule"/>
</dbReference>
<comment type="similarity">
    <text evidence="1 7">Belongs to the class-II aminoacyl-tRNA synthetase family.</text>
</comment>
<dbReference type="InterPro" id="IPR006195">
    <property type="entry name" value="aa-tRNA-synth_II"/>
</dbReference>
<evidence type="ECO:0000256" key="2">
    <source>
        <dbReference type="ARBA" id="ARBA00022598"/>
    </source>
</evidence>
<dbReference type="Gene3D" id="3.30.930.10">
    <property type="entry name" value="Bira Bifunctional Protein, Domain 2"/>
    <property type="match status" value="1"/>
</dbReference>